<organism evidence="1 2">
    <name type="scientific">Chaenocephalus aceratus</name>
    <name type="common">Blackfin icefish</name>
    <name type="synonym">Chaenichthys aceratus</name>
    <dbReference type="NCBI Taxonomy" id="36190"/>
    <lineage>
        <taxon>Eukaryota</taxon>
        <taxon>Metazoa</taxon>
        <taxon>Chordata</taxon>
        <taxon>Craniata</taxon>
        <taxon>Vertebrata</taxon>
        <taxon>Euteleostomi</taxon>
        <taxon>Actinopterygii</taxon>
        <taxon>Neopterygii</taxon>
        <taxon>Teleostei</taxon>
        <taxon>Neoteleostei</taxon>
        <taxon>Acanthomorphata</taxon>
        <taxon>Eupercaria</taxon>
        <taxon>Perciformes</taxon>
        <taxon>Notothenioidei</taxon>
        <taxon>Channichthyidae</taxon>
        <taxon>Chaenocephalus</taxon>
    </lineage>
</organism>
<proteinExistence type="predicted"/>
<accession>A0ACB9XNY2</accession>
<dbReference type="Proteomes" id="UP001057452">
    <property type="component" value="Chromosome 4"/>
</dbReference>
<dbReference type="EMBL" id="CM043788">
    <property type="protein sequence ID" value="KAI4828991.1"/>
    <property type="molecule type" value="Genomic_DNA"/>
</dbReference>
<reference evidence="1" key="1">
    <citation type="submission" date="2022-05" db="EMBL/GenBank/DDBJ databases">
        <title>Chromosome-level genome of Chaenocephalus aceratus.</title>
        <authorList>
            <person name="Park H."/>
        </authorList>
    </citation>
    <scope>NUCLEOTIDE SEQUENCE</scope>
    <source>
        <strain evidence="1">KU_202001</strain>
    </source>
</reference>
<name>A0ACB9XNY2_CHAAC</name>
<protein>
    <submittedName>
        <fullName evidence="1">Uncharacterized protein</fullName>
    </submittedName>
</protein>
<evidence type="ECO:0000313" key="1">
    <source>
        <dbReference type="EMBL" id="KAI4828991.1"/>
    </source>
</evidence>
<keyword evidence="2" id="KW-1185">Reference proteome</keyword>
<evidence type="ECO:0000313" key="2">
    <source>
        <dbReference type="Proteomes" id="UP001057452"/>
    </source>
</evidence>
<sequence length="102" mass="11485">MAGGCWRSGWMDACPHGETGSPQQRPCIAPRNACCFPGRLRGVQSHRNTHSPSESLRLNLKVRRDTSPSCSEVRGRRSQQDFISQLQRDTETAREGEKTEEE</sequence>
<gene>
    <name evidence="1" type="ORF">KUCAC02_023055</name>
</gene>
<comment type="caution">
    <text evidence="1">The sequence shown here is derived from an EMBL/GenBank/DDBJ whole genome shotgun (WGS) entry which is preliminary data.</text>
</comment>